<dbReference type="InterPro" id="IPR039426">
    <property type="entry name" value="TonB-dep_rcpt-like"/>
</dbReference>
<dbReference type="OrthoDB" id="97893at2"/>
<dbReference type="InterPro" id="IPR036942">
    <property type="entry name" value="Beta-barrel_TonB_sf"/>
</dbReference>
<keyword evidence="7" id="KW-0732">Signal</keyword>
<comment type="subcellular location">
    <subcellularLocation>
        <location evidence="1">Cell outer membrane</location>
        <topology evidence="1">Multi-pass membrane protein</topology>
    </subcellularLocation>
</comment>
<evidence type="ECO:0000313" key="9">
    <source>
        <dbReference type="EMBL" id="ABJ83160.1"/>
    </source>
</evidence>
<accession>Q026A9</accession>
<name>Q026A9_SOLUE</name>
<dbReference type="InterPro" id="IPR057601">
    <property type="entry name" value="Oar-like_b-barrel"/>
</dbReference>
<evidence type="ECO:0000259" key="8">
    <source>
        <dbReference type="Pfam" id="PF25183"/>
    </source>
</evidence>
<dbReference type="KEGG" id="sus:Acid_2170"/>
<reference evidence="9" key="1">
    <citation type="submission" date="2006-10" db="EMBL/GenBank/DDBJ databases">
        <title>Complete sequence of Solibacter usitatus Ellin6076.</title>
        <authorList>
            <consortium name="US DOE Joint Genome Institute"/>
            <person name="Copeland A."/>
            <person name="Lucas S."/>
            <person name="Lapidus A."/>
            <person name="Barry K."/>
            <person name="Detter J.C."/>
            <person name="Glavina del Rio T."/>
            <person name="Hammon N."/>
            <person name="Israni S."/>
            <person name="Dalin E."/>
            <person name="Tice H."/>
            <person name="Pitluck S."/>
            <person name="Thompson L.S."/>
            <person name="Brettin T."/>
            <person name="Bruce D."/>
            <person name="Han C."/>
            <person name="Tapia R."/>
            <person name="Gilna P."/>
            <person name="Schmutz J."/>
            <person name="Larimer F."/>
            <person name="Land M."/>
            <person name="Hauser L."/>
            <person name="Kyrpides N."/>
            <person name="Mikhailova N."/>
            <person name="Janssen P.H."/>
            <person name="Kuske C.R."/>
            <person name="Richardson P."/>
        </authorList>
    </citation>
    <scope>NUCLEOTIDE SEQUENCE</scope>
    <source>
        <strain evidence="9">Ellin6076</strain>
    </source>
</reference>
<dbReference type="Gene3D" id="2.40.170.20">
    <property type="entry name" value="TonB-dependent receptor, beta-barrel domain"/>
    <property type="match status" value="1"/>
</dbReference>
<proteinExistence type="predicted"/>
<dbReference type="GO" id="GO:0030246">
    <property type="term" value="F:carbohydrate binding"/>
    <property type="evidence" value="ECO:0007669"/>
    <property type="project" value="InterPro"/>
</dbReference>
<keyword evidence="6" id="KW-0998">Cell outer membrane</keyword>
<keyword evidence="3" id="KW-1134">Transmembrane beta strand</keyword>
<dbReference type="InterPro" id="IPR013784">
    <property type="entry name" value="Carb-bd-like_fold"/>
</dbReference>
<sequence precursor="true">MRSFVHRTSLAGLFLAALLLAPSFVLAQGLGTIVGTVTDPSGGVVPNAKVTIINEGTAATRDTVTDAQGYYVFPSLRPSTYVLKVEVPGFATFSRRGITLQADESATVNVPLGLAQAGQEVTVEANQSLVNTTTSTLSEVVDTRRIVDLPLDGRNAASLALVTAGTLLAPNANGADQGNTKTFPGAVLVNSNGARSNQTNYRLDGASNTDIYTNVNQPFPNPDALQEFSVQTSSYSAKYGGNAGGVVNIVTKSGTNDVHGTAFEFVRNADFNARNFFAIKRDPLKRNQFGGTLGGPVAIPRLYDGKNKTFFFVSYQGTRIHTVGNTSSEYVPTTAEMNGDFSAYLTASNPANALGKATQIIDPLTGTPFPNNQIPTSRFDPASVAFTKYLPIAPTGSGLTFYTLPTIQDFDEATVRLDHAIGSNDHLSGRYFYDRFNNVGFLDIANYPAQSADAIINAHNFMLNETHVFSQSFLSDFHASVIREVAARGPAGGSIDATQLGSKIWQAPGDHIIEGLSVSSFFSVGQSDPAAFTRDQYGLNEDLSLVHGKHSMSFGASALRAWVLIRNQFHQPGNFGFTADVTNLSMASYFLGYLRTFLQGNGEFKDNRLNTFGLYFQDDWHASRKLTLNMGVRYDPFYPWKETKGRVEIFSPSAYAAGVTSSVFTNAPPGLLFPGDPGVPQYGNKPNYKNFQPRFGFAYDVEGNAKTSIRGGFGMFYDSLQNGIYNNRFVDTSPFSVQVNLNPVNPNPPISSYVTFSNPYQGITNPFPAPYPPPKNIAFPLPDLAASYDLGHGGVYQTPVTYQWNVSIERQLPGNWMVRGAYVGSHSSHGMENVELSPNVYPTGKHLYPQYSDIAMVMNDINANYNSLQLTAQKRFSKGFTILANYTWAKATDDWPYGQDITTVVAGGNSPIPWNMPGRHQYDRGPADFDRTQRLVASFVYQTPALKRSSAVLRYLAGGWGVNGIFTAQTGSPFTPTYGKDASGTALSTDRPVLLDSNVYGSGACGSQAPCVDWLATSAFGAPAVGTYGNIGKGALRGPNSITYNGGLTKDFPLTRERMKLQFRAEFFNLFNRVNLNNPASSLTGAGFGRITGAGDPRIGQLALKFLF</sequence>
<dbReference type="Gene3D" id="2.170.130.10">
    <property type="entry name" value="TonB-dependent receptor, plug domain"/>
    <property type="match status" value="1"/>
</dbReference>
<dbReference type="EMBL" id="CP000473">
    <property type="protein sequence ID" value="ABJ83160.1"/>
    <property type="molecule type" value="Genomic_DNA"/>
</dbReference>
<gene>
    <name evidence="9" type="ordered locus">Acid_2170</name>
</gene>
<dbReference type="AlphaFoldDB" id="Q026A9"/>
<evidence type="ECO:0000256" key="1">
    <source>
        <dbReference type="ARBA" id="ARBA00004571"/>
    </source>
</evidence>
<protein>
    <submittedName>
        <fullName evidence="9">TonB-dependent receptor, plug</fullName>
    </submittedName>
</protein>
<feature type="signal peptide" evidence="7">
    <location>
        <begin position="1"/>
        <end position="27"/>
    </location>
</feature>
<dbReference type="eggNOG" id="COG1629">
    <property type="taxonomic scope" value="Bacteria"/>
</dbReference>
<keyword evidence="2" id="KW-0813">Transport</keyword>
<evidence type="ECO:0000256" key="7">
    <source>
        <dbReference type="SAM" id="SignalP"/>
    </source>
</evidence>
<evidence type="ECO:0000256" key="2">
    <source>
        <dbReference type="ARBA" id="ARBA00022448"/>
    </source>
</evidence>
<dbReference type="HOGENOM" id="CLU_006298_0_0_0"/>
<dbReference type="SUPFAM" id="SSF49452">
    <property type="entry name" value="Starch-binding domain-like"/>
    <property type="match status" value="1"/>
</dbReference>
<dbReference type="Pfam" id="PF25183">
    <property type="entry name" value="OMP_b-brl_4"/>
    <property type="match status" value="1"/>
</dbReference>
<dbReference type="GO" id="GO:0009279">
    <property type="term" value="C:cell outer membrane"/>
    <property type="evidence" value="ECO:0007669"/>
    <property type="project" value="UniProtKB-SubCell"/>
</dbReference>
<evidence type="ECO:0000256" key="6">
    <source>
        <dbReference type="ARBA" id="ARBA00023237"/>
    </source>
</evidence>
<dbReference type="PANTHER" id="PTHR30069">
    <property type="entry name" value="TONB-DEPENDENT OUTER MEMBRANE RECEPTOR"/>
    <property type="match status" value="1"/>
</dbReference>
<keyword evidence="5" id="KW-0472">Membrane</keyword>
<dbReference type="Gene3D" id="2.60.40.1120">
    <property type="entry name" value="Carboxypeptidase-like, regulatory domain"/>
    <property type="match status" value="1"/>
</dbReference>
<keyword evidence="9" id="KW-0675">Receptor</keyword>
<dbReference type="SUPFAM" id="SSF56935">
    <property type="entry name" value="Porins"/>
    <property type="match status" value="1"/>
</dbReference>
<organism evidence="9">
    <name type="scientific">Solibacter usitatus (strain Ellin6076)</name>
    <dbReference type="NCBI Taxonomy" id="234267"/>
    <lineage>
        <taxon>Bacteria</taxon>
        <taxon>Pseudomonadati</taxon>
        <taxon>Acidobacteriota</taxon>
        <taxon>Terriglobia</taxon>
        <taxon>Bryobacterales</taxon>
        <taxon>Solibacteraceae</taxon>
        <taxon>Candidatus Solibacter</taxon>
    </lineage>
</organism>
<evidence type="ECO:0000256" key="4">
    <source>
        <dbReference type="ARBA" id="ARBA00022692"/>
    </source>
</evidence>
<dbReference type="STRING" id="234267.Acid_2170"/>
<keyword evidence="4" id="KW-0812">Transmembrane</keyword>
<dbReference type="InterPro" id="IPR037066">
    <property type="entry name" value="Plug_dom_sf"/>
</dbReference>
<dbReference type="eggNOG" id="COG4774">
    <property type="taxonomic scope" value="Bacteria"/>
</dbReference>
<dbReference type="PANTHER" id="PTHR30069:SF46">
    <property type="entry name" value="OAR PROTEIN"/>
    <property type="match status" value="1"/>
</dbReference>
<dbReference type="Pfam" id="PF13620">
    <property type="entry name" value="CarboxypepD_reg"/>
    <property type="match status" value="1"/>
</dbReference>
<feature type="chain" id="PRO_5004163692" evidence="7">
    <location>
        <begin position="28"/>
        <end position="1108"/>
    </location>
</feature>
<evidence type="ECO:0000256" key="3">
    <source>
        <dbReference type="ARBA" id="ARBA00022452"/>
    </source>
</evidence>
<dbReference type="GO" id="GO:0044718">
    <property type="term" value="P:siderophore transmembrane transport"/>
    <property type="evidence" value="ECO:0007669"/>
    <property type="project" value="TreeGrafter"/>
</dbReference>
<evidence type="ECO:0000256" key="5">
    <source>
        <dbReference type="ARBA" id="ARBA00023136"/>
    </source>
</evidence>
<dbReference type="GO" id="GO:0015344">
    <property type="term" value="F:siderophore uptake transmembrane transporter activity"/>
    <property type="evidence" value="ECO:0007669"/>
    <property type="project" value="TreeGrafter"/>
</dbReference>
<dbReference type="InParanoid" id="Q026A9"/>
<feature type="domain" description="TonB-dependent transporter Oar-like beta-barrel" evidence="8">
    <location>
        <begin position="250"/>
        <end position="1101"/>
    </location>
</feature>